<evidence type="ECO:0000313" key="2">
    <source>
        <dbReference type="Proteomes" id="UP000054018"/>
    </source>
</evidence>
<gene>
    <name evidence="1" type="ORF">PISMIDRAFT_19544</name>
</gene>
<reference evidence="1 2" key="1">
    <citation type="submission" date="2014-04" db="EMBL/GenBank/DDBJ databases">
        <authorList>
            <consortium name="DOE Joint Genome Institute"/>
            <person name="Kuo A."/>
            <person name="Kohler A."/>
            <person name="Costa M.D."/>
            <person name="Nagy L.G."/>
            <person name="Floudas D."/>
            <person name="Copeland A."/>
            <person name="Barry K.W."/>
            <person name="Cichocki N."/>
            <person name="Veneault-Fourrey C."/>
            <person name="LaButti K."/>
            <person name="Lindquist E.A."/>
            <person name="Lipzen A."/>
            <person name="Lundell T."/>
            <person name="Morin E."/>
            <person name="Murat C."/>
            <person name="Sun H."/>
            <person name="Tunlid A."/>
            <person name="Henrissat B."/>
            <person name="Grigoriev I.V."/>
            <person name="Hibbett D.S."/>
            <person name="Martin F."/>
            <person name="Nordberg H.P."/>
            <person name="Cantor M.N."/>
            <person name="Hua S.X."/>
        </authorList>
    </citation>
    <scope>NUCLEOTIDE SEQUENCE [LARGE SCALE GENOMIC DNA]</scope>
    <source>
        <strain evidence="1 2">441</strain>
    </source>
</reference>
<sequence>MPSFSEPPFQKFQDLNDDTIISGESVIRAIQEFESKVNVIKAEHGDIFVYAVESNDENAGTYKIVIGSIEVTLHQKLYEPGEARQ</sequence>
<proteinExistence type="predicted"/>
<dbReference type="AlphaFoldDB" id="A0A0C9Y2P9"/>
<dbReference type="HOGENOM" id="CLU_2513514_0_0_1"/>
<dbReference type="EMBL" id="KN834223">
    <property type="protein sequence ID" value="KIK11411.1"/>
    <property type="molecule type" value="Genomic_DNA"/>
</dbReference>
<accession>A0A0C9Y2P9</accession>
<protein>
    <submittedName>
        <fullName evidence="1">Uncharacterized protein</fullName>
    </submittedName>
</protein>
<evidence type="ECO:0000313" key="1">
    <source>
        <dbReference type="EMBL" id="KIK11411.1"/>
    </source>
</evidence>
<keyword evidence="2" id="KW-1185">Reference proteome</keyword>
<dbReference type="Proteomes" id="UP000054018">
    <property type="component" value="Unassembled WGS sequence"/>
</dbReference>
<organism evidence="1 2">
    <name type="scientific">Pisolithus microcarpus 441</name>
    <dbReference type="NCBI Taxonomy" id="765257"/>
    <lineage>
        <taxon>Eukaryota</taxon>
        <taxon>Fungi</taxon>
        <taxon>Dikarya</taxon>
        <taxon>Basidiomycota</taxon>
        <taxon>Agaricomycotina</taxon>
        <taxon>Agaricomycetes</taxon>
        <taxon>Agaricomycetidae</taxon>
        <taxon>Boletales</taxon>
        <taxon>Sclerodermatineae</taxon>
        <taxon>Pisolithaceae</taxon>
        <taxon>Pisolithus</taxon>
    </lineage>
</organism>
<reference evidence="2" key="2">
    <citation type="submission" date="2015-01" db="EMBL/GenBank/DDBJ databases">
        <title>Evolutionary Origins and Diversification of the Mycorrhizal Mutualists.</title>
        <authorList>
            <consortium name="DOE Joint Genome Institute"/>
            <consortium name="Mycorrhizal Genomics Consortium"/>
            <person name="Kohler A."/>
            <person name="Kuo A."/>
            <person name="Nagy L.G."/>
            <person name="Floudas D."/>
            <person name="Copeland A."/>
            <person name="Barry K.W."/>
            <person name="Cichocki N."/>
            <person name="Veneault-Fourrey C."/>
            <person name="LaButti K."/>
            <person name="Lindquist E.A."/>
            <person name="Lipzen A."/>
            <person name="Lundell T."/>
            <person name="Morin E."/>
            <person name="Murat C."/>
            <person name="Riley R."/>
            <person name="Ohm R."/>
            <person name="Sun H."/>
            <person name="Tunlid A."/>
            <person name="Henrissat B."/>
            <person name="Grigoriev I.V."/>
            <person name="Hibbett D.S."/>
            <person name="Martin F."/>
        </authorList>
    </citation>
    <scope>NUCLEOTIDE SEQUENCE [LARGE SCALE GENOMIC DNA]</scope>
    <source>
        <strain evidence="2">441</strain>
    </source>
</reference>
<name>A0A0C9Y2P9_9AGAM</name>